<evidence type="ECO:0000313" key="2">
    <source>
        <dbReference type="Proteomes" id="UP000018550"/>
    </source>
</evidence>
<dbReference type="HOGENOM" id="CLU_3410229_0_0_14"/>
<accession>V5RIE3</accession>
<organism evidence="1 2">
    <name type="scientific">Spiroplasma apis B31</name>
    <dbReference type="NCBI Taxonomy" id="1276258"/>
    <lineage>
        <taxon>Bacteria</taxon>
        <taxon>Bacillati</taxon>
        <taxon>Mycoplasmatota</taxon>
        <taxon>Mollicutes</taxon>
        <taxon>Entomoplasmatales</taxon>
        <taxon>Spiroplasmataceae</taxon>
        <taxon>Spiroplasma</taxon>
    </lineage>
</organism>
<dbReference type="KEGG" id="sapi:SAPIS_v1c06120"/>
<proteinExistence type="predicted"/>
<protein>
    <submittedName>
        <fullName evidence="1">Uncharacterized protein</fullName>
    </submittedName>
</protein>
<dbReference type="Proteomes" id="UP000018550">
    <property type="component" value="Chromosome"/>
</dbReference>
<dbReference type="EMBL" id="CP006682">
    <property type="protein sequence ID" value="AHB36457.1"/>
    <property type="molecule type" value="Genomic_DNA"/>
</dbReference>
<dbReference type="AlphaFoldDB" id="V5RIE3"/>
<sequence length="29" mass="3373">MSDILEILEDAEIIQEALEQMGNCWNLNH</sequence>
<gene>
    <name evidence="1" type="ORF">SAPIS_v1c06120</name>
</gene>
<name>V5RIE3_SPIAP</name>
<dbReference type="STRING" id="1276258.SAPIS_v1c06120"/>
<reference evidence="1 2" key="1">
    <citation type="journal article" date="2014" name="Genome Announc.">
        <title>Complete Genome Sequence of Spiroplasma apis B31T (ATCC 33834), a Bacterium Associated with May Disease of Honeybees (Apis mellifera).</title>
        <authorList>
            <person name="Ku C."/>
            <person name="Lo W.S."/>
            <person name="Chen L.L."/>
            <person name="Kuo C.H."/>
        </authorList>
    </citation>
    <scope>NUCLEOTIDE SEQUENCE [LARGE SCALE GENOMIC DNA]</scope>
    <source>
        <strain evidence="1">B31</strain>
    </source>
</reference>
<evidence type="ECO:0000313" key="1">
    <source>
        <dbReference type="EMBL" id="AHB36457.1"/>
    </source>
</evidence>
<keyword evidence="2" id="KW-1185">Reference proteome</keyword>